<dbReference type="EMBL" id="JACIJP010000002">
    <property type="protein sequence ID" value="MBB6123672.1"/>
    <property type="molecule type" value="Genomic_DNA"/>
</dbReference>
<dbReference type="Gene3D" id="3.10.450.50">
    <property type="match status" value="1"/>
</dbReference>
<gene>
    <name evidence="2" type="ORF">FHS92_001401</name>
</gene>
<sequence>MSEDLQAAEHMLGGAMEALTRSETGPWSEMFHEDGAMEFPFAPPGYPPRLDGKSAIADFIKGYPDHVNLKSMTFTGSYYSGNTLIIEMVGDATSLPAGNDFTMKYVAVITVRDGKFVLYKDYWDPLVGIKAMGGLEALEALGAGGIA</sequence>
<evidence type="ECO:0000313" key="2">
    <source>
        <dbReference type="EMBL" id="MBB6123672.1"/>
    </source>
</evidence>
<organism evidence="2 3">
    <name type="scientific">Sphingobium subterraneum</name>
    <dbReference type="NCBI Taxonomy" id="627688"/>
    <lineage>
        <taxon>Bacteria</taxon>
        <taxon>Pseudomonadati</taxon>
        <taxon>Pseudomonadota</taxon>
        <taxon>Alphaproteobacteria</taxon>
        <taxon>Sphingomonadales</taxon>
        <taxon>Sphingomonadaceae</taxon>
        <taxon>Sphingobium</taxon>
    </lineage>
</organism>
<feature type="domain" description="SnoaL-like" evidence="1">
    <location>
        <begin position="16"/>
        <end position="118"/>
    </location>
</feature>
<proteinExistence type="predicted"/>
<comment type="caution">
    <text evidence="2">The sequence shown here is derived from an EMBL/GenBank/DDBJ whole genome shotgun (WGS) entry which is preliminary data.</text>
</comment>
<reference evidence="2 3" key="1">
    <citation type="submission" date="2020-08" db="EMBL/GenBank/DDBJ databases">
        <title>Genomic Encyclopedia of Type Strains, Phase IV (KMG-IV): sequencing the most valuable type-strain genomes for metagenomic binning, comparative biology and taxonomic classification.</title>
        <authorList>
            <person name="Goeker M."/>
        </authorList>
    </citation>
    <scope>NUCLEOTIDE SEQUENCE [LARGE SCALE GENOMIC DNA]</scope>
    <source>
        <strain evidence="2 3">DSM 102255</strain>
    </source>
</reference>
<dbReference type="Proteomes" id="UP000552700">
    <property type="component" value="Unassembled WGS sequence"/>
</dbReference>
<name>A0A841IZY9_9SPHN</name>
<dbReference type="SUPFAM" id="SSF54427">
    <property type="entry name" value="NTF2-like"/>
    <property type="match status" value="1"/>
</dbReference>
<keyword evidence="3" id="KW-1185">Reference proteome</keyword>
<dbReference type="InterPro" id="IPR032710">
    <property type="entry name" value="NTF2-like_dom_sf"/>
</dbReference>
<protein>
    <recommendedName>
        <fullName evidence="1">SnoaL-like domain-containing protein</fullName>
    </recommendedName>
</protein>
<accession>A0A841IZY9</accession>
<evidence type="ECO:0000313" key="3">
    <source>
        <dbReference type="Proteomes" id="UP000552700"/>
    </source>
</evidence>
<dbReference type="Pfam" id="PF12680">
    <property type="entry name" value="SnoaL_2"/>
    <property type="match status" value="1"/>
</dbReference>
<evidence type="ECO:0000259" key="1">
    <source>
        <dbReference type="Pfam" id="PF12680"/>
    </source>
</evidence>
<dbReference type="AlphaFoldDB" id="A0A841IZY9"/>
<dbReference type="InterPro" id="IPR037401">
    <property type="entry name" value="SnoaL-like"/>
</dbReference>
<dbReference type="RefSeq" id="WP_184079034.1">
    <property type="nucleotide sequence ID" value="NZ_JACIJP010000002.1"/>
</dbReference>